<evidence type="ECO:0000256" key="2">
    <source>
        <dbReference type="SAM" id="SignalP"/>
    </source>
</evidence>
<organism evidence="4">
    <name type="scientific">Amorphochlora amoebiformis</name>
    <dbReference type="NCBI Taxonomy" id="1561963"/>
    <lineage>
        <taxon>Eukaryota</taxon>
        <taxon>Sar</taxon>
        <taxon>Rhizaria</taxon>
        <taxon>Cercozoa</taxon>
        <taxon>Chlorarachniophyceae</taxon>
        <taxon>Amorphochlora</taxon>
    </lineage>
</organism>
<dbReference type="SUPFAM" id="SSF51182">
    <property type="entry name" value="RmlC-like cupins"/>
    <property type="match status" value="1"/>
</dbReference>
<dbReference type="PANTHER" id="PTHR33178">
    <property type="match status" value="1"/>
</dbReference>
<dbReference type="AlphaFoldDB" id="A0A7S0DHA5"/>
<dbReference type="SUPFAM" id="SSF54909">
    <property type="entry name" value="Dimeric alpha+beta barrel"/>
    <property type="match status" value="1"/>
</dbReference>
<dbReference type="PROSITE" id="PS51502">
    <property type="entry name" value="S_R_A_B_BARREL"/>
    <property type="match status" value="1"/>
</dbReference>
<dbReference type="Gene3D" id="3.30.70.100">
    <property type="match status" value="1"/>
</dbReference>
<dbReference type="InterPro" id="IPR013097">
    <property type="entry name" value="Dabb"/>
</dbReference>
<evidence type="ECO:0000313" key="4">
    <source>
        <dbReference type="EMBL" id="CAD8454564.1"/>
    </source>
</evidence>
<sequence>MRQAIVPSSGLLSFAVLYAAAELRPGKGLSEAKACTPFSCEHTHPDYPPAVGTKKLDETETSVVWDLTIPPGVRLPPHEHLYDYSFYVTEGSRLAVFSGEDASYIFEFDSPEGAVMSFVRKGDYMHDVSGALPPFHSVHGVQNIGNTTYKEILFESKPCACPPSCAAATIPQLEGQSVRRVMLSKDSLHPVIKASGADVLISGTHVNHESEIKFANGFTDGATFFFPKSSDRIALKKNEVYTKALEGMGEGIVQLDFFVNTVLPPPPPTCSMDSGSYTIKHTVLIGFKLTSPVGELVKGYANLTKKINEMKGFEWGPVSYVIGEDNMAGAYQYAFVTTFDNREGRDAYLVHEVHLAYVEKMVPNIAAFVVYDFKVENQCDEA</sequence>
<evidence type="ECO:0000259" key="3">
    <source>
        <dbReference type="PROSITE" id="PS51502"/>
    </source>
</evidence>
<evidence type="ECO:0000256" key="1">
    <source>
        <dbReference type="ARBA" id="ARBA00011738"/>
    </source>
</evidence>
<dbReference type="InterPro" id="IPR011008">
    <property type="entry name" value="Dimeric_a/b-barrel"/>
</dbReference>
<accession>A0A7S0DHA5</accession>
<name>A0A7S0DHA5_9EUKA</name>
<dbReference type="InterPro" id="IPR011051">
    <property type="entry name" value="RmlC_Cupin_sf"/>
</dbReference>
<feature type="chain" id="PRO_5031463186" description="Stress-response A/B barrel domain-containing protein" evidence="2">
    <location>
        <begin position="22"/>
        <end position="382"/>
    </location>
</feature>
<gene>
    <name evidence="4" type="ORF">LAMO00422_LOCUS13507</name>
</gene>
<protein>
    <recommendedName>
        <fullName evidence="3">Stress-response A/B barrel domain-containing protein</fullName>
    </recommendedName>
</protein>
<feature type="domain" description="Stress-response A/B barrel" evidence="3">
    <location>
        <begin position="279"/>
        <end position="373"/>
    </location>
</feature>
<dbReference type="Gene3D" id="2.60.120.10">
    <property type="entry name" value="Jelly Rolls"/>
    <property type="match status" value="1"/>
</dbReference>
<dbReference type="Pfam" id="PF07876">
    <property type="entry name" value="Dabb"/>
    <property type="match status" value="1"/>
</dbReference>
<dbReference type="EMBL" id="HBEM01019755">
    <property type="protein sequence ID" value="CAD8454564.1"/>
    <property type="molecule type" value="Transcribed_RNA"/>
</dbReference>
<dbReference type="InterPro" id="IPR044662">
    <property type="entry name" value="HS1/DABB1-like"/>
</dbReference>
<dbReference type="PANTHER" id="PTHR33178:SF10">
    <property type="entry name" value="STRESS-RESPONSE A_B BARREL DOMAIN-CONTAINING PROTEIN"/>
    <property type="match status" value="1"/>
</dbReference>
<reference evidence="4" key="1">
    <citation type="submission" date="2021-01" db="EMBL/GenBank/DDBJ databases">
        <authorList>
            <person name="Corre E."/>
            <person name="Pelletier E."/>
            <person name="Niang G."/>
            <person name="Scheremetjew M."/>
            <person name="Finn R."/>
            <person name="Kale V."/>
            <person name="Holt S."/>
            <person name="Cochrane G."/>
            <person name="Meng A."/>
            <person name="Brown T."/>
            <person name="Cohen L."/>
        </authorList>
    </citation>
    <scope>NUCLEOTIDE SEQUENCE</scope>
    <source>
        <strain evidence="4">CCMP2058</strain>
    </source>
</reference>
<dbReference type="InterPro" id="IPR014710">
    <property type="entry name" value="RmlC-like_jellyroll"/>
</dbReference>
<dbReference type="SMART" id="SM00886">
    <property type="entry name" value="Dabb"/>
    <property type="match status" value="1"/>
</dbReference>
<keyword evidence="2" id="KW-0732">Signal</keyword>
<feature type="signal peptide" evidence="2">
    <location>
        <begin position="1"/>
        <end position="21"/>
    </location>
</feature>
<proteinExistence type="predicted"/>
<comment type="subunit">
    <text evidence="1">Homodimer.</text>
</comment>